<sequence length="91" mass="10625">MSGVTKFRPMRVRRSSKLRGSGGTHILSFAKLHKKKSHGATWVPRKRHFVVCSGPANPKIRNHNFEEFMYLKLPVWRRTILLKDEIIPVFL</sequence>
<dbReference type="EMBL" id="BGPR01006266">
    <property type="protein sequence ID" value="GBN17512.1"/>
    <property type="molecule type" value="Genomic_DNA"/>
</dbReference>
<keyword evidence="2" id="KW-1185">Reference proteome</keyword>
<evidence type="ECO:0000313" key="1">
    <source>
        <dbReference type="EMBL" id="GBN17512.1"/>
    </source>
</evidence>
<accession>A0A4Y2LSL5</accession>
<name>A0A4Y2LSL5_ARAVE</name>
<proteinExistence type="predicted"/>
<reference evidence="1 2" key="1">
    <citation type="journal article" date="2019" name="Sci. Rep.">
        <title>Orb-weaving spider Araneus ventricosus genome elucidates the spidroin gene catalogue.</title>
        <authorList>
            <person name="Kono N."/>
            <person name="Nakamura H."/>
            <person name="Ohtoshi R."/>
            <person name="Moran D.A.P."/>
            <person name="Shinohara A."/>
            <person name="Yoshida Y."/>
            <person name="Fujiwara M."/>
            <person name="Mori M."/>
            <person name="Tomita M."/>
            <person name="Arakawa K."/>
        </authorList>
    </citation>
    <scope>NUCLEOTIDE SEQUENCE [LARGE SCALE GENOMIC DNA]</scope>
</reference>
<gene>
    <name evidence="1" type="ORF">AVEN_130968_1</name>
</gene>
<comment type="caution">
    <text evidence="1">The sequence shown here is derived from an EMBL/GenBank/DDBJ whole genome shotgun (WGS) entry which is preliminary data.</text>
</comment>
<evidence type="ECO:0000313" key="2">
    <source>
        <dbReference type="Proteomes" id="UP000499080"/>
    </source>
</evidence>
<dbReference type="Proteomes" id="UP000499080">
    <property type="component" value="Unassembled WGS sequence"/>
</dbReference>
<organism evidence="1 2">
    <name type="scientific">Araneus ventricosus</name>
    <name type="common">Orbweaver spider</name>
    <name type="synonym">Epeira ventricosa</name>
    <dbReference type="NCBI Taxonomy" id="182803"/>
    <lineage>
        <taxon>Eukaryota</taxon>
        <taxon>Metazoa</taxon>
        <taxon>Ecdysozoa</taxon>
        <taxon>Arthropoda</taxon>
        <taxon>Chelicerata</taxon>
        <taxon>Arachnida</taxon>
        <taxon>Araneae</taxon>
        <taxon>Araneomorphae</taxon>
        <taxon>Entelegynae</taxon>
        <taxon>Araneoidea</taxon>
        <taxon>Araneidae</taxon>
        <taxon>Araneus</taxon>
    </lineage>
</organism>
<dbReference type="AlphaFoldDB" id="A0A4Y2LSL5"/>
<protein>
    <submittedName>
        <fullName evidence="1">Uncharacterized protein</fullName>
    </submittedName>
</protein>